<evidence type="ECO:0000313" key="2">
    <source>
        <dbReference type="Proteomes" id="UP000288716"/>
    </source>
</evidence>
<proteinExistence type="predicted"/>
<dbReference type="EMBL" id="NCKV01014156">
    <property type="protein sequence ID" value="RWS21004.1"/>
    <property type="molecule type" value="Genomic_DNA"/>
</dbReference>
<dbReference type="Proteomes" id="UP000288716">
    <property type="component" value="Unassembled WGS sequence"/>
</dbReference>
<name>A0A443S0H9_9ACAR</name>
<protein>
    <submittedName>
        <fullName evidence="1">Uncharacterized protein</fullName>
    </submittedName>
</protein>
<organism evidence="1 2">
    <name type="scientific">Leptotrombidium deliense</name>
    <dbReference type="NCBI Taxonomy" id="299467"/>
    <lineage>
        <taxon>Eukaryota</taxon>
        <taxon>Metazoa</taxon>
        <taxon>Ecdysozoa</taxon>
        <taxon>Arthropoda</taxon>
        <taxon>Chelicerata</taxon>
        <taxon>Arachnida</taxon>
        <taxon>Acari</taxon>
        <taxon>Acariformes</taxon>
        <taxon>Trombidiformes</taxon>
        <taxon>Prostigmata</taxon>
        <taxon>Anystina</taxon>
        <taxon>Parasitengona</taxon>
        <taxon>Trombiculoidea</taxon>
        <taxon>Trombiculidae</taxon>
        <taxon>Leptotrombidium</taxon>
    </lineage>
</organism>
<gene>
    <name evidence="1" type="ORF">B4U80_09848</name>
</gene>
<evidence type="ECO:0000313" key="1">
    <source>
        <dbReference type="EMBL" id="RWS21004.1"/>
    </source>
</evidence>
<accession>A0A443S0H9</accession>
<sequence>MMRKVLETSIASITTGDFMSRFCSNLQLPATTNSCNTHCKQCCGTGYCSWKNSYISVCCSDLYRLTGIEI</sequence>
<comment type="caution">
    <text evidence="1">The sequence shown here is derived from an EMBL/GenBank/DDBJ whole genome shotgun (WGS) entry which is preliminary data.</text>
</comment>
<dbReference type="VEuPathDB" id="VectorBase:LDEU011036"/>
<dbReference type="AlphaFoldDB" id="A0A443S0H9"/>
<keyword evidence="2" id="KW-1185">Reference proteome</keyword>
<dbReference type="OrthoDB" id="25790at2759"/>
<reference evidence="1 2" key="1">
    <citation type="journal article" date="2018" name="Gigascience">
        <title>Genomes of trombidid mites reveal novel predicted allergens and laterally-transferred genes associated with secondary metabolism.</title>
        <authorList>
            <person name="Dong X."/>
            <person name="Chaisiri K."/>
            <person name="Xia D."/>
            <person name="Armstrong S.D."/>
            <person name="Fang Y."/>
            <person name="Donnelly M.J."/>
            <person name="Kadowaki T."/>
            <person name="McGarry J.W."/>
            <person name="Darby A.C."/>
            <person name="Makepeace B.L."/>
        </authorList>
    </citation>
    <scope>NUCLEOTIDE SEQUENCE [LARGE SCALE GENOMIC DNA]</scope>
    <source>
        <strain evidence="1">UoL-UT</strain>
    </source>
</reference>